<dbReference type="AlphaFoldDB" id="G2H082"/>
<keyword evidence="1" id="KW-0472">Membrane</keyword>
<reference evidence="2 3" key="1">
    <citation type="journal article" date="2012" name="Genome Res.">
        <title>Genomic basis of endosymbiont-conferred protection against an insect parasitoid.</title>
        <authorList>
            <person name="Hansen A.K."/>
            <person name="Vorburger C."/>
            <person name="Moran N.A."/>
        </authorList>
    </citation>
    <scope>NUCLEOTIDE SEQUENCE [LARGE SCALE GENOMIC DNA]</scope>
    <source>
        <strain evidence="3">R5.15</strain>
    </source>
</reference>
<dbReference type="Proteomes" id="UP000004116">
    <property type="component" value="Unassembled WGS sequence"/>
</dbReference>
<dbReference type="RefSeq" id="WP_006707116.1">
    <property type="nucleotide sequence ID" value="NZ_AGCA01000350.1"/>
</dbReference>
<evidence type="ECO:0000313" key="2">
    <source>
        <dbReference type="EMBL" id="EGY28609.1"/>
    </source>
</evidence>
<feature type="transmembrane region" description="Helical" evidence="1">
    <location>
        <begin position="67"/>
        <end position="84"/>
    </location>
</feature>
<keyword evidence="3" id="KW-1185">Reference proteome</keyword>
<organism evidence="2 3">
    <name type="scientific">Candidatus Regiella insecticola 5.15</name>
    <dbReference type="NCBI Taxonomy" id="1005043"/>
    <lineage>
        <taxon>Bacteria</taxon>
        <taxon>Pseudomonadati</taxon>
        <taxon>Pseudomonadota</taxon>
        <taxon>Gammaproteobacteria</taxon>
        <taxon>Enterobacterales</taxon>
        <taxon>Enterobacteriaceae</taxon>
        <taxon>aphid secondary symbionts</taxon>
        <taxon>Candidatus Regiella</taxon>
    </lineage>
</organism>
<keyword evidence="1" id="KW-0812">Transmembrane</keyword>
<name>G2H082_9ENTR</name>
<evidence type="ECO:0000256" key="1">
    <source>
        <dbReference type="SAM" id="Phobius"/>
    </source>
</evidence>
<proteinExistence type="predicted"/>
<gene>
    <name evidence="2" type="ORF">Rin_00014620</name>
</gene>
<dbReference type="EMBL" id="AGCA01000350">
    <property type="protein sequence ID" value="EGY28609.1"/>
    <property type="molecule type" value="Genomic_DNA"/>
</dbReference>
<sequence length="130" mass="14930">MPVGGVNHPIFLTSSNSLASSTTSILLFISFIVGVGNTSEKPSVTQVQSPKKSVDYHSSPPWLELKMIENTLITFAFFGAAWFVRNRLDDINGRENYAVLDVRPAMYNRYVEILPDGKWRRHVFKYKYWR</sequence>
<accession>G2H082</accession>
<protein>
    <submittedName>
        <fullName evidence="2">Uncharacterized protein</fullName>
    </submittedName>
</protein>
<keyword evidence="1" id="KW-1133">Transmembrane helix</keyword>
<comment type="caution">
    <text evidence="2">The sequence shown here is derived from an EMBL/GenBank/DDBJ whole genome shotgun (WGS) entry which is preliminary data.</text>
</comment>
<evidence type="ECO:0000313" key="3">
    <source>
        <dbReference type="Proteomes" id="UP000004116"/>
    </source>
</evidence>